<dbReference type="Gene3D" id="3.80.10.10">
    <property type="entry name" value="Ribonuclease Inhibitor"/>
    <property type="match status" value="1"/>
</dbReference>
<comment type="caution">
    <text evidence="1">The sequence shown here is derived from an EMBL/GenBank/DDBJ whole genome shotgun (WGS) entry which is preliminary data.</text>
</comment>
<dbReference type="InterPro" id="IPR032675">
    <property type="entry name" value="LRR_dom_sf"/>
</dbReference>
<accession>A0A397DUE5</accession>
<evidence type="ECO:0000313" key="2">
    <source>
        <dbReference type="Proteomes" id="UP000266643"/>
    </source>
</evidence>
<gene>
    <name evidence="1" type="ORF">DYB30_005063</name>
</gene>
<dbReference type="EMBL" id="QUTD01004517">
    <property type="protein sequence ID" value="RHY67579.1"/>
    <property type="molecule type" value="Genomic_DNA"/>
</dbReference>
<reference evidence="1 2" key="1">
    <citation type="submission" date="2018-08" db="EMBL/GenBank/DDBJ databases">
        <title>Aphanomyces genome sequencing and annotation.</title>
        <authorList>
            <person name="Minardi D."/>
            <person name="Oidtmann B."/>
            <person name="Van Der Giezen M."/>
            <person name="Studholme D.J."/>
        </authorList>
    </citation>
    <scope>NUCLEOTIDE SEQUENCE [LARGE SCALE GENOMIC DNA]</scope>
    <source>
        <strain evidence="1 2">D2</strain>
    </source>
</reference>
<evidence type="ECO:0000313" key="1">
    <source>
        <dbReference type="EMBL" id="RHY67579.1"/>
    </source>
</evidence>
<dbReference type="AlphaFoldDB" id="A0A397DUE5"/>
<proteinExistence type="predicted"/>
<name>A0A397DUE5_APHAT</name>
<dbReference type="SUPFAM" id="SSF52075">
    <property type="entry name" value="Outer arm dynein light chain 1"/>
    <property type="match status" value="1"/>
</dbReference>
<dbReference type="VEuPathDB" id="FungiDB:H257_03389"/>
<sequence>MCVNAIDTLANLANHNFHVAEATGQLNLAHMHLEQLPQSVQFLPRLVELDLSYNSLNRFPGQWVADHFKHLRVLAVEHNDLYCLDDILALSTLSKLESLNHCKQSQSATFPEPTKVPQLRYTIDGNAVPEPLQIESDDDNTGDDGFSKEGTRSITKLAFLTRCLDMEALRRELRLGLSFDGLANDQRCLVREKSKHSADASLKDNPFNANVVLDNMIQAERSSRVRNDNAVESVVKSLNPKHEKRLIQVSAWQKRNVHALHERNKPSPSKVNVTRMNAIDGGREGGKGGRRRVLPYETIERVELARLDTLPRVTTKELLVRCAEIRKQSRDSLKDLARAKHEFVEAEIQWESTRRDPIELLRRKVKASACEGNEVMIGNQEFIYSAF</sequence>
<organism evidence="1 2">
    <name type="scientific">Aphanomyces astaci</name>
    <name type="common">Crayfish plague agent</name>
    <dbReference type="NCBI Taxonomy" id="112090"/>
    <lineage>
        <taxon>Eukaryota</taxon>
        <taxon>Sar</taxon>
        <taxon>Stramenopiles</taxon>
        <taxon>Oomycota</taxon>
        <taxon>Saprolegniomycetes</taxon>
        <taxon>Saprolegniales</taxon>
        <taxon>Verrucalvaceae</taxon>
        <taxon>Aphanomyces</taxon>
    </lineage>
</organism>
<dbReference type="Proteomes" id="UP000266643">
    <property type="component" value="Unassembled WGS sequence"/>
</dbReference>
<protein>
    <submittedName>
        <fullName evidence="1">Uncharacterized protein</fullName>
    </submittedName>
</protein>